<dbReference type="Pfam" id="PF10294">
    <property type="entry name" value="Methyltransf_16"/>
    <property type="match status" value="2"/>
</dbReference>
<gene>
    <name evidence="1" type="ORF">ILEXP_LOCUS3653</name>
</gene>
<proteinExistence type="predicted"/>
<dbReference type="PANTHER" id="PTHR14614">
    <property type="entry name" value="HEPATOCELLULAR CARCINOMA-ASSOCIATED ANTIGEN"/>
    <property type="match status" value="1"/>
</dbReference>
<reference evidence="1 2" key="1">
    <citation type="submission" date="2024-02" db="EMBL/GenBank/DDBJ databases">
        <authorList>
            <person name="Vignale AGUSTIN F."/>
            <person name="Sosa J E."/>
            <person name="Modenutti C."/>
        </authorList>
    </citation>
    <scope>NUCLEOTIDE SEQUENCE [LARGE SCALE GENOMIC DNA]</scope>
</reference>
<dbReference type="InterPro" id="IPR029063">
    <property type="entry name" value="SAM-dependent_MTases_sf"/>
</dbReference>
<keyword evidence="2" id="KW-1185">Reference proteome</keyword>
<name>A0ABC8QV93_9AQUA</name>
<sequence length="773" mass="86046">MLGMQNHYIFTKKKRRLFVICKNVSWITGRFGTWCGYECKERLTCKNQKISENFYVRGDGTRAFYFSNEFLRSLFKENGFDMEEYGLCCKQVENRSREIVMNRRWVQAVFHLDGASCLSSTKTEIKVEHDKARTNPEILENTSADHASGLDLDISEGLAAEMFGISVSNDEIIEVMVQDWSFQITVLPKEYQHTCKSTGLMLWESARLMASVLAANQNIVAGKKVLELGCGCGGICTMVATKSADIVVATDGDVKALDLLTRNVAANLKSPSLAKLITKRLDWGNRDHIESVKGLNDEGFEIIIGTDVTYVPEAIMPLFATAKELISSNRGIEENSEPALILCHVLRRVDEPSLLAAASQFGFRLVDRWPTDAATASQSIISTWFSDNSVKECVPSTALSIMYFYTERLTCKNQKISENFYVRGDGTRAFYFSNEFLRSLFKENGFDMEEYGLCCKQVENRSREIVMNRRWVQAVFHLDGASCLSSTKTEIKVEHDKARTNPEILENTSADHASGLDLDISEGLAAEMFGISVSNDEIIEVMVQDWSFQITVLPKEYQHTCKSTGLMLWESARLMASVLAANQNIVAGKKVLELGCGCGGICTMVATKSADIVVATDGDVKALDLLTRNVAANLKSPSLAKLITKRLDWGNRDHIESVKGLNDEGFEIIIGTDVTYVPEAIMPLFATAKELISSNRGIEENSEPALILCHVLRRVDEPSLLAAASQFGFRLVDRWPTDAATASQSIISTWFSENSVKECVPSTALSIMYFYTV</sequence>
<dbReference type="Gene3D" id="3.40.50.150">
    <property type="entry name" value="Vaccinia Virus protein VP39"/>
    <property type="match status" value="2"/>
</dbReference>
<protein>
    <submittedName>
        <fullName evidence="1">Uncharacterized protein</fullName>
    </submittedName>
</protein>
<organism evidence="1 2">
    <name type="scientific">Ilex paraguariensis</name>
    <name type="common">yerba mate</name>
    <dbReference type="NCBI Taxonomy" id="185542"/>
    <lineage>
        <taxon>Eukaryota</taxon>
        <taxon>Viridiplantae</taxon>
        <taxon>Streptophyta</taxon>
        <taxon>Embryophyta</taxon>
        <taxon>Tracheophyta</taxon>
        <taxon>Spermatophyta</taxon>
        <taxon>Magnoliopsida</taxon>
        <taxon>eudicotyledons</taxon>
        <taxon>Gunneridae</taxon>
        <taxon>Pentapetalae</taxon>
        <taxon>asterids</taxon>
        <taxon>campanulids</taxon>
        <taxon>Aquifoliales</taxon>
        <taxon>Aquifoliaceae</taxon>
        <taxon>Ilex</taxon>
    </lineage>
</organism>
<evidence type="ECO:0000313" key="2">
    <source>
        <dbReference type="Proteomes" id="UP001642360"/>
    </source>
</evidence>
<dbReference type="AlphaFoldDB" id="A0ABC8QV93"/>
<dbReference type="Proteomes" id="UP001642360">
    <property type="component" value="Unassembled WGS sequence"/>
</dbReference>
<dbReference type="InterPro" id="IPR019410">
    <property type="entry name" value="Methyltransf_16"/>
</dbReference>
<dbReference type="EMBL" id="CAUOFW020000770">
    <property type="protein sequence ID" value="CAK9136653.1"/>
    <property type="molecule type" value="Genomic_DNA"/>
</dbReference>
<accession>A0ABC8QV93</accession>
<dbReference type="PANTHER" id="PTHR14614:SF130">
    <property type="entry name" value="PROTEIN-LYSINE N-METHYLTRANSFERASE EEF2KMT"/>
    <property type="match status" value="1"/>
</dbReference>
<dbReference type="SUPFAM" id="SSF53335">
    <property type="entry name" value="S-adenosyl-L-methionine-dependent methyltransferases"/>
    <property type="match status" value="2"/>
</dbReference>
<dbReference type="CDD" id="cd02440">
    <property type="entry name" value="AdoMet_MTases"/>
    <property type="match status" value="2"/>
</dbReference>
<comment type="caution">
    <text evidence="1">The sequence shown here is derived from an EMBL/GenBank/DDBJ whole genome shotgun (WGS) entry which is preliminary data.</text>
</comment>
<evidence type="ECO:0000313" key="1">
    <source>
        <dbReference type="EMBL" id="CAK9136653.1"/>
    </source>
</evidence>